<dbReference type="EMBL" id="CAJQZP010001429">
    <property type="protein sequence ID" value="CAG5045823.1"/>
    <property type="molecule type" value="Genomic_DNA"/>
</dbReference>
<organism evidence="2 3">
    <name type="scientific">Parnassius apollo</name>
    <name type="common">Apollo butterfly</name>
    <name type="synonym">Papilio apollo</name>
    <dbReference type="NCBI Taxonomy" id="110799"/>
    <lineage>
        <taxon>Eukaryota</taxon>
        <taxon>Metazoa</taxon>
        <taxon>Ecdysozoa</taxon>
        <taxon>Arthropoda</taxon>
        <taxon>Hexapoda</taxon>
        <taxon>Insecta</taxon>
        <taxon>Pterygota</taxon>
        <taxon>Neoptera</taxon>
        <taxon>Endopterygota</taxon>
        <taxon>Lepidoptera</taxon>
        <taxon>Glossata</taxon>
        <taxon>Ditrysia</taxon>
        <taxon>Papilionoidea</taxon>
        <taxon>Papilionidae</taxon>
        <taxon>Parnassiinae</taxon>
        <taxon>Parnassini</taxon>
        <taxon>Parnassius</taxon>
        <taxon>Parnassius</taxon>
    </lineage>
</organism>
<evidence type="ECO:0000256" key="1">
    <source>
        <dbReference type="SAM" id="MobiDB-lite"/>
    </source>
</evidence>
<gene>
    <name evidence="2" type="ORF">PAPOLLO_LOCUS23383</name>
</gene>
<proteinExistence type="predicted"/>
<accession>A0A8S3Y1M4</accession>
<dbReference type="Proteomes" id="UP000691718">
    <property type="component" value="Unassembled WGS sequence"/>
</dbReference>
<evidence type="ECO:0000313" key="3">
    <source>
        <dbReference type="Proteomes" id="UP000691718"/>
    </source>
</evidence>
<name>A0A8S3Y1M4_PARAO</name>
<evidence type="ECO:0000313" key="2">
    <source>
        <dbReference type="EMBL" id="CAG5045823.1"/>
    </source>
</evidence>
<protein>
    <submittedName>
        <fullName evidence="2">(apollo) hypothetical protein</fullName>
    </submittedName>
</protein>
<keyword evidence="3" id="KW-1185">Reference proteome</keyword>
<feature type="region of interest" description="Disordered" evidence="1">
    <location>
        <begin position="1"/>
        <end position="25"/>
    </location>
</feature>
<sequence>MALSLYGNESPTKEDNNVCSSPSHKIDNEPDARACICKHKQNTQILKEEEILPQAKQVCDSEACAKETTDVNVFTSSTRPAQIMFNESRSSVELISTMENKYMNSDNILAQKLSFAETTKAGNK</sequence>
<reference evidence="2" key="1">
    <citation type="submission" date="2021-04" db="EMBL/GenBank/DDBJ databases">
        <authorList>
            <person name="Tunstrom K."/>
        </authorList>
    </citation>
    <scope>NUCLEOTIDE SEQUENCE</scope>
</reference>
<comment type="caution">
    <text evidence="2">The sequence shown here is derived from an EMBL/GenBank/DDBJ whole genome shotgun (WGS) entry which is preliminary data.</text>
</comment>
<dbReference type="AlphaFoldDB" id="A0A8S3Y1M4"/>